<sequence length="410" mass="43112">MTTAAGTTETTEPTETARAPETPSHTPRTLWRRSRHYVLSAGALALVGAVVAGITDQTSDYPALDPRSGDPHGTLAVVHLLEQRGIGVRTAATEQDLATALRTGGTTVVLPRADLLSPDQLARLARAPRGDGRLVLIAPEQPALDALLPGTTTGTDEGTDDPVAVLTTPARCALPEAANAGTATLGGLTYRAAPGDTACYPRHGRETLVHHRAAGNRETVALGTGNLLTNDRIDEDGNAALALGLLGSRPQLVWYLPDYTNPEAHRRTLLDYVPGGWYWAGLQLALAALLAAAWRARRLGPVVTEPLPVVVRAAETTEGRARLYQRARARGRAADALRGAARHRLAGALGIPLTAGEPDATALSAATAARLGRPAADVQHLLYGPAPTDDAALLRLTDQLDALERQVRQP</sequence>
<keyword evidence="2" id="KW-0472">Membrane</keyword>
<reference evidence="5" key="1">
    <citation type="journal article" date="2019" name="Int. J. Syst. Evol. Microbiol.">
        <title>The Global Catalogue of Microorganisms (GCM) 10K type strain sequencing project: providing services to taxonomists for standard genome sequencing and annotation.</title>
        <authorList>
            <consortium name="The Broad Institute Genomics Platform"/>
            <consortium name="The Broad Institute Genome Sequencing Center for Infectious Disease"/>
            <person name="Wu L."/>
            <person name="Ma J."/>
        </authorList>
    </citation>
    <scope>NUCLEOTIDE SEQUENCE [LARGE SCALE GENOMIC DNA]</scope>
    <source>
        <strain evidence="5">JCM 13006</strain>
    </source>
</reference>
<evidence type="ECO:0000259" key="3">
    <source>
        <dbReference type="Pfam" id="PF14258"/>
    </source>
</evidence>
<feature type="region of interest" description="Disordered" evidence="1">
    <location>
        <begin position="1"/>
        <end position="29"/>
    </location>
</feature>
<proteinExistence type="predicted"/>
<evidence type="ECO:0000313" key="5">
    <source>
        <dbReference type="Proteomes" id="UP001501752"/>
    </source>
</evidence>
<accession>A0ABP9DLH2</accession>
<keyword evidence="2" id="KW-0812">Transmembrane</keyword>
<keyword evidence="2" id="KW-1133">Transmembrane helix</keyword>
<keyword evidence="5" id="KW-1185">Reference proteome</keyword>
<feature type="domain" description="DUF4350" evidence="3">
    <location>
        <begin position="68"/>
        <end position="246"/>
    </location>
</feature>
<organism evidence="4 5">
    <name type="scientific">Kitasatospora terrestris</name>
    <dbReference type="NCBI Taxonomy" id="258051"/>
    <lineage>
        <taxon>Bacteria</taxon>
        <taxon>Bacillati</taxon>
        <taxon>Actinomycetota</taxon>
        <taxon>Actinomycetes</taxon>
        <taxon>Kitasatosporales</taxon>
        <taxon>Streptomycetaceae</taxon>
        <taxon>Kitasatospora</taxon>
    </lineage>
</organism>
<dbReference type="Proteomes" id="UP001501752">
    <property type="component" value="Unassembled WGS sequence"/>
</dbReference>
<evidence type="ECO:0000313" key="4">
    <source>
        <dbReference type="EMBL" id="GAA4851406.1"/>
    </source>
</evidence>
<feature type="transmembrane region" description="Helical" evidence="2">
    <location>
        <begin position="37"/>
        <end position="55"/>
    </location>
</feature>
<protein>
    <submittedName>
        <fullName evidence="4">DUF4350 domain-containing protein</fullName>
    </submittedName>
</protein>
<comment type="caution">
    <text evidence="4">The sequence shown here is derived from an EMBL/GenBank/DDBJ whole genome shotgun (WGS) entry which is preliminary data.</text>
</comment>
<dbReference type="RefSeq" id="WP_345697378.1">
    <property type="nucleotide sequence ID" value="NZ_BAABIS010000001.1"/>
</dbReference>
<dbReference type="Pfam" id="PF14258">
    <property type="entry name" value="DUF4350"/>
    <property type="match status" value="1"/>
</dbReference>
<evidence type="ECO:0000256" key="1">
    <source>
        <dbReference type="SAM" id="MobiDB-lite"/>
    </source>
</evidence>
<evidence type="ECO:0000256" key="2">
    <source>
        <dbReference type="SAM" id="Phobius"/>
    </source>
</evidence>
<dbReference type="EMBL" id="BAABIS010000001">
    <property type="protein sequence ID" value="GAA4851406.1"/>
    <property type="molecule type" value="Genomic_DNA"/>
</dbReference>
<gene>
    <name evidence="4" type="ORF">GCM10023235_30550</name>
</gene>
<feature type="compositionally biased region" description="Low complexity" evidence="1">
    <location>
        <begin position="1"/>
        <end position="23"/>
    </location>
</feature>
<name>A0ABP9DLH2_9ACTN</name>
<dbReference type="InterPro" id="IPR025646">
    <property type="entry name" value="DUF4350"/>
</dbReference>